<organism evidence="8 9">
    <name type="scientific">Neonectria punicea</name>
    <dbReference type="NCBI Taxonomy" id="979145"/>
    <lineage>
        <taxon>Eukaryota</taxon>
        <taxon>Fungi</taxon>
        <taxon>Dikarya</taxon>
        <taxon>Ascomycota</taxon>
        <taxon>Pezizomycotina</taxon>
        <taxon>Sordariomycetes</taxon>
        <taxon>Hypocreomycetidae</taxon>
        <taxon>Hypocreales</taxon>
        <taxon>Nectriaceae</taxon>
        <taxon>Neonectria</taxon>
    </lineage>
</organism>
<dbReference type="PANTHER" id="PTHR21964">
    <property type="entry name" value="BREAST CANCER METASTASIS-SUPPRESSOR 1"/>
    <property type="match status" value="1"/>
</dbReference>
<keyword evidence="4" id="KW-0804">Transcription</keyword>
<feature type="compositionally biased region" description="Low complexity" evidence="7">
    <location>
        <begin position="1"/>
        <end position="13"/>
    </location>
</feature>
<dbReference type="InterPro" id="IPR013907">
    <property type="entry name" value="Sds3"/>
</dbReference>
<feature type="region of interest" description="Disordered" evidence="7">
    <location>
        <begin position="1"/>
        <end position="35"/>
    </location>
</feature>
<evidence type="ECO:0008006" key="10">
    <source>
        <dbReference type="Google" id="ProtNLM"/>
    </source>
</evidence>
<evidence type="ECO:0000256" key="1">
    <source>
        <dbReference type="ARBA" id="ARBA00004123"/>
    </source>
</evidence>
<sequence length="569" mass="63078">MAASDAVVPSAVAGRAADRRGSPQPASQSKRDRKRQALMDRLASMNDKFQRERDMTYRDQLQKIQFDTSLVQRFDPYDPKVLEVISEMQKEHRQTQGPAVNAEDARSLLDMAGIRFSDFIDEVEDLVEIRDFQLAQSKVSRRPPPLIDCNPTANLFRDQNEYERRLQEYKNTYAYKVETAKREHRALTSTLRDRLINTLTQKKNRLNREKEVLEINDSNALLLNPNQFSLTNPSSPGGTHGKRATRLRRDAEDMQMYSDNKKRKRNPGDDDGSPAPMRRALDPNNTTPLWQSEKARAAAKQNGPVYSIDKLFTDKELSLNYNTAALAAHQYILRNRVTGSGSSPEDTDSGNGNDNGDDADSQPSAPMMERSVSHATRSTRGGGANHNFLDDKILGIEGIANFEVPGNLDLIHAQEPPKMPPPVPQQYLKPYPRSADQNFPTPLSQDDIMSDLSVMGYFKQYDQSHKPGAHLDAQSGLRKVLEAVATPYQQARYVALTGTTREDPEHLRDALGLPAISSLRDQPSPAQAPSVAALSGAAAAPMSRQSSLGGVAMSRQGTGGSARGKGRKN</sequence>
<comment type="caution">
    <text evidence="8">The sequence shown here is derived from an EMBL/GenBank/DDBJ whole genome shotgun (WGS) entry which is preliminary data.</text>
</comment>
<evidence type="ECO:0000256" key="7">
    <source>
        <dbReference type="SAM" id="MobiDB-lite"/>
    </source>
</evidence>
<reference evidence="8 9" key="1">
    <citation type="journal article" date="2025" name="Microbiol. Resour. Announc.">
        <title>Draft genome sequences for Neonectria magnoliae and Neonectria punicea, canker pathogens of Liriodendron tulipifera and Acer saccharum in West Virginia.</title>
        <authorList>
            <person name="Petronek H.M."/>
            <person name="Kasson M.T."/>
            <person name="Metheny A.M."/>
            <person name="Stauder C.M."/>
            <person name="Lovett B."/>
            <person name="Lynch S.C."/>
            <person name="Garnas J.R."/>
            <person name="Kasson L.R."/>
            <person name="Stajich J.E."/>
        </authorList>
    </citation>
    <scope>NUCLEOTIDE SEQUENCE [LARGE SCALE GENOMIC DNA]</scope>
    <source>
        <strain evidence="8 9">NRRL 64653</strain>
    </source>
</reference>
<dbReference type="Pfam" id="PF08598">
    <property type="entry name" value="Sds3"/>
    <property type="match status" value="2"/>
</dbReference>
<protein>
    <recommendedName>
        <fullName evidence="10">Nif-specific regulatory protein</fullName>
    </recommendedName>
</protein>
<evidence type="ECO:0000313" key="8">
    <source>
        <dbReference type="EMBL" id="KAK7415811.1"/>
    </source>
</evidence>
<feature type="compositionally biased region" description="Low complexity" evidence="7">
    <location>
        <begin position="522"/>
        <end position="540"/>
    </location>
</feature>
<feature type="region of interest" description="Disordered" evidence="7">
    <location>
        <begin position="224"/>
        <end position="301"/>
    </location>
</feature>
<keyword evidence="6" id="KW-0175">Coiled coil</keyword>
<keyword evidence="9" id="KW-1185">Reference proteome</keyword>
<keyword evidence="5" id="KW-0539">Nucleus</keyword>
<dbReference type="SMART" id="SM01401">
    <property type="entry name" value="Sds3"/>
    <property type="match status" value="1"/>
</dbReference>
<dbReference type="Proteomes" id="UP001498476">
    <property type="component" value="Unassembled WGS sequence"/>
</dbReference>
<evidence type="ECO:0000256" key="2">
    <source>
        <dbReference type="ARBA" id="ARBA00022491"/>
    </source>
</evidence>
<evidence type="ECO:0000256" key="4">
    <source>
        <dbReference type="ARBA" id="ARBA00023163"/>
    </source>
</evidence>
<comment type="subcellular location">
    <subcellularLocation>
        <location evidence="1">Nucleus</location>
    </subcellularLocation>
</comment>
<proteinExistence type="predicted"/>
<feature type="compositionally biased region" description="Polar residues" evidence="7">
    <location>
        <begin position="224"/>
        <end position="237"/>
    </location>
</feature>
<name>A0ABR1H428_9HYPO</name>
<keyword evidence="2" id="KW-0678">Repressor</keyword>
<evidence type="ECO:0000256" key="5">
    <source>
        <dbReference type="ARBA" id="ARBA00023242"/>
    </source>
</evidence>
<evidence type="ECO:0000256" key="6">
    <source>
        <dbReference type="SAM" id="Coils"/>
    </source>
</evidence>
<feature type="coiled-coil region" evidence="6">
    <location>
        <begin position="152"/>
        <end position="216"/>
    </location>
</feature>
<feature type="region of interest" description="Disordered" evidence="7">
    <location>
        <begin position="519"/>
        <end position="569"/>
    </location>
</feature>
<evidence type="ECO:0000313" key="9">
    <source>
        <dbReference type="Proteomes" id="UP001498476"/>
    </source>
</evidence>
<feature type="region of interest" description="Disordered" evidence="7">
    <location>
        <begin position="337"/>
        <end position="383"/>
    </location>
</feature>
<gene>
    <name evidence="8" type="ORF">QQX98_005593</name>
</gene>
<evidence type="ECO:0000256" key="3">
    <source>
        <dbReference type="ARBA" id="ARBA00023015"/>
    </source>
</evidence>
<keyword evidence="3" id="KW-0805">Transcription regulation</keyword>
<accession>A0ABR1H428</accession>
<dbReference type="EMBL" id="JAZAVJ010000077">
    <property type="protein sequence ID" value="KAK7415811.1"/>
    <property type="molecule type" value="Genomic_DNA"/>
</dbReference>